<feature type="transmembrane region" description="Helical" evidence="7">
    <location>
        <begin position="140"/>
        <end position="159"/>
    </location>
</feature>
<dbReference type="OrthoDB" id="2544694at2759"/>
<dbReference type="Pfam" id="PF00083">
    <property type="entry name" value="Sugar_tr"/>
    <property type="match status" value="1"/>
</dbReference>
<feature type="transmembrane region" description="Helical" evidence="7">
    <location>
        <begin position="484"/>
        <end position="502"/>
    </location>
</feature>
<dbReference type="GeneID" id="41975065"/>
<feature type="transmembrane region" description="Helical" evidence="7">
    <location>
        <begin position="238"/>
        <end position="259"/>
    </location>
</feature>
<dbReference type="InterPro" id="IPR005829">
    <property type="entry name" value="Sugar_transporter_CS"/>
</dbReference>
<keyword evidence="5 7" id="KW-0472">Membrane</keyword>
<dbReference type="InterPro" id="IPR020846">
    <property type="entry name" value="MFS_dom"/>
</dbReference>
<dbReference type="AlphaFoldDB" id="A0A507B2W5"/>
<evidence type="ECO:0000313" key="10">
    <source>
        <dbReference type="Proteomes" id="UP000319257"/>
    </source>
</evidence>
<organism evidence="9 10">
    <name type="scientific">Thyridium curvatum</name>
    <dbReference type="NCBI Taxonomy" id="1093900"/>
    <lineage>
        <taxon>Eukaryota</taxon>
        <taxon>Fungi</taxon>
        <taxon>Dikarya</taxon>
        <taxon>Ascomycota</taxon>
        <taxon>Pezizomycotina</taxon>
        <taxon>Sordariomycetes</taxon>
        <taxon>Sordariomycetidae</taxon>
        <taxon>Thyridiales</taxon>
        <taxon>Thyridiaceae</taxon>
        <taxon>Thyridium</taxon>
    </lineage>
</organism>
<evidence type="ECO:0000256" key="4">
    <source>
        <dbReference type="ARBA" id="ARBA00022989"/>
    </source>
</evidence>
<accession>A0A507B2W5</accession>
<dbReference type="Gene3D" id="1.20.1250.20">
    <property type="entry name" value="MFS general substrate transporter like domains"/>
    <property type="match status" value="1"/>
</dbReference>
<dbReference type="SUPFAM" id="SSF103473">
    <property type="entry name" value="MFS general substrate transporter"/>
    <property type="match status" value="1"/>
</dbReference>
<feature type="domain" description="Major facilitator superfamily (MFS) profile" evidence="8">
    <location>
        <begin position="63"/>
        <end position="506"/>
    </location>
</feature>
<dbReference type="PANTHER" id="PTHR48022">
    <property type="entry name" value="PLASTIDIC GLUCOSE TRANSPORTER 4"/>
    <property type="match status" value="1"/>
</dbReference>
<comment type="subcellular location">
    <subcellularLocation>
        <location evidence="1">Membrane</location>
        <topology evidence="1">Multi-pass membrane protein</topology>
    </subcellularLocation>
</comment>
<dbReference type="PROSITE" id="PS50850">
    <property type="entry name" value="MFS"/>
    <property type="match status" value="1"/>
</dbReference>
<dbReference type="PROSITE" id="PS00216">
    <property type="entry name" value="SUGAR_TRANSPORT_1"/>
    <property type="match status" value="1"/>
</dbReference>
<evidence type="ECO:0000256" key="1">
    <source>
        <dbReference type="ARBA" id="ARBA00004141"/>
    </source>
</evidence>
<evidence type="ECO:0000313" key="9">
    <source>
        <dbReference type="EMBL" id="TPX11639.1"/>
    </source>
</evidence>
<feature type="transmembrane region" description="Helical" evidence="7">
    <location>
        <begin position="165"/>
        <end position="187"/>
    </location>
</feature>
<dbReference type="InterPro" id="IPR050360">
    <property type="entry name" value="MFS_Sugar_Transporters"/>
</dbReference>
<feature type="transmembrane region" description="Helical" evidence="7">
    <location>
        <begin position="383"/>
        <end position="405"/>
    </location>
</feature>
<dbReference type="RefSeq" id="XP_030993350.1">
    <property type="nucleotide sequence ID" value="XM_031142382.1"/>
</dbReference>
<protein>
    <recommendedName>
        <fullName evidence="8">Major facilitator superfamily (MFS) profile domain-containing protein</fullName>
    </recommendedName>
</protein>
<feature type="transmembrane region" description="Helical" evidence="7">
    <location>
        <begin position="321"/>
        <end position="343"/>
    </location>
</feature>
<dbReference type="Proteomes" id="UP000319257">
    <property type="component" value="Unassembled WGS sequence"/>
</dbReference>
<dbReference type="GO" id="GO:0016020">
    <property type="term" value="C:membrane"/>
    <property type="evidence" value="ECO:0007669"/>
    <property type="project" value="UniProtKB-SubCell"/>
</dbReference>
<sequence>MNRTETTQEKTGNEIGHAESRTDDVMQPKDAVQDAAARGQALTGYETLTAWQTAKKFKWCTFFAVIAAFSAATDGYQIALNSGIIVNPGFVEQFATDTNAKGKPVLASNVIAAWGTILPVGQFIASSSLPFISARFGRKVAMYITVIFLAASVIAESLARKWPHWLVAKLLAGIGTGCMQVNMTTYVTEISPTRLRGRILMTYNLWWTVGQLFTYIALEVLSHQHPKSWLIPVYTQWTHVGLMAIIYFFLPESPAWAVATGHMNRARKSLTSLYRGVEGFDVEHQLQVLKLLADHEAEVAALQLQERWWAIFKGVDGFRTLVALWTLCSQQFIGLTLFTSYGTYFFQQAELGNPFQIKCITIGVKLVAAVCVVYVADSVGRRMISCSGATTMWLSCLIIGILSVVPRNKAVNAVCIMLAVFWNMGLTMTGATGWGFIAEMSSQRLRHYTSGAAAAINAVTNIGMNQLIPHMINANEWNWGLKTGFLYAGIGCPVVVGIWLLIPETAGRSAAELDELFERKIKPWRFHKTETATQRIVAINAAQET</sequence>
<proteinExistence type="inferred from homology"/>
<gene>
    <name evidence="9" type="ORF">E0L32_007618</name>
</gene>
<dbReference type="PROSITE" id="PS00217">
    <property type="entry name" value="SUGAR_TRANSPORT_2"/>
    <property type="match status" value="1"/>
</dbReference>
<evidence type="ECO:0000256" key="5">
    <source>
        <dbReference type="ARBA" id="ARBA00023136"/>
    </source>
</evidence>
<dbReference type="GO" id="GO:0005351">
    <property type="term" value="F:carbohydrate:proton symporter activity"/>
    <property type="evidence" value="ECO:0007669"/>
    <property type="project" value="TreeGrafter"/>
</dbReference>
<evidence type="ECO:0000256" key="6">
    <source>
        <dbReference type="SAM" id="MobiDB-lite"/>
    </source>
</evidence>
<evidence type="ECO:0000256" key="3">
    <source>
        <dbReference type="ARBA" id="ARBA00022692"/>
    </source>
</evidence>
<reference evidence="9 10" key="1">
    <citation type="submission" date="2019-06" db="EMBL/GenBank/DDBJ databases">
        <title>Draft genome sequence of the filamentous fungus Phialemoniopsis curvata isolated from diesel fuel.</title>
        <authorList>
            <person name="Varaljay V.A."/>
            <person name="Lyon W.J."/>
            <person name="Crouch A.L."/>
            <person name="Drake C.E."/>
            <person name="Hollomon J.M."/>
            <person name="Nadeau L.J."/>
            <person name="Nunn H.S."/>
            <person name="Stevenson B.S."/>
            <person name="Bojanowski C.L."/>
            <person name="Crookes-Goodson W.J."/>
        </authorList>
    </citation>
    <scope>NUCLEOTIDE SEQUENCE [LARGE SCALE GENOMIC DNA]</scope>
    <source>
        <strain evidence="9 10">D216</strain>
    </source>
</reference>
<feature type="transmembrane region" description="Helical" evidence="7">
    <location>
        <begin position="199"/>
        <end position="218"/>
    </location>
</feature>
<comment type="caution">
    <text evidence="9">The sequence shown here is derived from an EMBL/GenBank/DDBJ whole genome shotgun (WGS) entry which is preliminary data.</text>
</comment>
<name>A0A507B2W5_9PEZI</name>
<dbReference type="InterPro" id="IPR005828">
    <property type="entry name" value="MFS_sugar_transport-like"/>
</dbReference>
<dbReference type="PANTHER" id="PTHR48022:SF2">
    <property type="entry name" value="PLASTIDIC GLUCOSE TRANSPORTER 4"/>
    <property type="match status" value="1"/>
</dbReference>
<feature type="transmembrane region" description="Helical" evidence="7">
    <location>
        <begin position="355"/>
        <end position="376"/>
    </location>
</feature>
<keyword evidence="4 7" id="KW-1133">Transmembrane helix</keyword>
<feature type="transmembrane region" description="Helical" evidence="7">
    <location>
        <begin position="448"/>
        <end position="464"/>
    </location>
</feature>
<feature type="region of interest" description="Disordered" evidence="6">
    <location>
        <begin position="1"/>
        <end position="27"/>
    </location>
</feature>
<comment type="similarity">
    <text evidence="2">Belongs to the major facilitator superfamily. Sugar transporter (TC 2.A.1.1) family.</text>
</comment>
<feature type="transmembrane region" description="Helical" evidence="7">
    <location>
        <begin position="411"/>
        <end position="436"/>
    </location>
</feature>
<dbReference type="FunFam" id="1.20.1250.20:FF:000078">
    <property type="entry name" value="MFS maltose transporter, putative"/>
    <property type="match status" value="1"/>
</dbReference>
<evidence type="ECO:0000256" key="7">
    <source>
        <dbReference type="SAM" id="Phobius"/>
    </source>
</evidence>
<dbReference type="InterPro" id="IPR036259">
    <property type="entry name" value="MFS_trans_sf"/>
</dbReference>
<keyword evidence="3 7" id="KW-0812">Transmembrane</keyword>
<evidence type="ECO:0000256" key="2">
    <source>
        <dbReference type="ARBA" id="ARBA00010992"/>
    </source>
</evidence>
<evidence type="ECO:0000259" key="8">
    <source>
        <dbReference type="PROSITE" id="PS50850"/>
    </source>
</evidence>
<dbReference type="EMBL" id="SKBQ01000047">
    <property type="protein sequence ID" value="TPX11639.1"/>
    <property type="molecule type" value="Genomic_DNA"/>
</dbReference>
<keyword evidence="10" id="KW-1185">Reference proteome</keyword>
<dbReference type="InParanoid" id="A0A507B2W5"/>